<protein>
    <recommendedName>
        <fullName evidence="10">GroES-like protein</fullName>
    </recommendedName>
</protein>
<organism evidence="8 9">
    <name type="scientific">Fibroporia radiculosa</name>
    <dbReference type="NCBI Taxonomy" id="599839"/>
    <lineage>
        <taxon>Eukaryota</taxon>
        <taxon>Fungi</taxon>
        <taxon>Dikarya</taxon>
        <taxon>Basidiomycota</taxon>
        <taxon>Agaricomycotina</taxon>
        <taxon>Agaricomycetes</taxon>
        <taxon>Polyporales</taxon>
        <taxon>Fibroporiaceae</taxon>
        <taxon>Fibroporia</taxon>
    </lineage>
</organism>
<feature type="domain" description="Alcohol dehydrogenase-like C-terminal" evidence="6">
    <location>
        <begin position="226"/>
        <end position="292"/>
    </location>
</feature>
<dbReference type="STRING" id="599839.J4GE83"/>
<dbReference type="InParanoid" id="J4GE83"/>
<gene>
    <name evidence="8" type="ORF">FIBRA_07367</name>
</gene>
<dbReference type="InterPro" id="IPR036291">
    <property type="entry name" value="NAD(P)-bd_dom_sf"/>
</dbReference>
<dbReference type="HOGENOM" id="CLU_026673_11_3_1"/>
<comment type="cofactor">
    <cofactor evidence="1 5">
        <name>Zn(2+)</name>
        <dbReference type="ChEBI" id="CHEBI:29105"/>
    </cofactor>
</comment>
<evidence type="ECO:0000256" key="1">
    <source>
        <dbReference type="ARBA" id="ARBA00001947"/>
    </source>
</evidence>
<comment type="similarity">
    <text evidence="5">Belongs to the zinc-containing alcohol dehydrogenase family.</text>
</comment>
<dbReference type="RefSeq" id="XP_012184441.1">
    <property type="nucleotide sequence ID" value="XM_012329051.1"/>
</dbReference>
<evidence type="ECO:0000313" key="8">
    <source>
        <dbReference type="EMBL" id="CCM05158.1"/>
    </source>
</evidence>
<dbReference type="AlphaFoldDB" id="J4GE83"/>
<feature type="domain" description="Alcohol dehydrogenase-like N-terminal" evidence="7">
    <location>
        <begin position="56"/>
        <end position="186"/>
    </location>
</feature>
<keyword evidence="9" id="KW-1185">Reference proteome</keyword>
<dbReference type="InterPro" id="IPR002328">
    <property type="entry name" value="ADH_Zn_CS"/>
</dbReference>
<evidence type="ECO:0000259" key="7">
    <source>
        <dbReference type="Pfam" id="PF08240"/>
    </source>
</evidence>
<evidence type="ECO:0000256" key="2">
    <source>
        <dbReference type="ARBA" id="ARBA00022723"/>
    </source>
</evidence>
<dbReference type="Gene3D" id="3.90.180.10">
    <property type="entry name" value="Medium-chain alcohol dehydrogenases, catalytic domain"/>
    <property type="match status" value="1"/>
</dbReference>
<evidence type="ECO:0000256" key="3">
    <source>
        <dbReference type="ARBA" id="ARBA00022833"/>
    </source>
</evidence>
<dbReference type="GO" id="GO:0008270">
    <property type="term" value="F:zinc ion binding"/>
    <property type="evidence" value="ECO:0007669"/>
    <property type="project" value="InterPro"/>
</dbReference>
<dbReference type="EMBL" id="HE797181">
    <property type="protein sequence ID" value="CCM05158.1"/>
    <property type="molecule type" value="Genomic_DNA"/>
</dbReference>
<keyword evidence="4" id="KW-0560">Oxidoreductase</keyword>
<proteinExistence type="inferred from homology"/>
<dbReference type="Pfam" id="PF00107">
    <property type="entry name" value="ADH_zinc_N"/>
    <property type="match status" value="1"/>
</dbReference>
<dbReference type="CDD" id="cd08283">
    <property type="entry name" value="FDH_like_1"/>
    <property type="match status" value="1"/>
</dbReference>
<accession>J4GE83</accession>
<keyword evidence="2 5" id="KW-0479">Metal-binding</keyword>
<evidence type="ECO:0000256" key="4">
    <source>
        <dbReference type="ARBA" id="ARBA00023002"/>
    </source>
</evidence>
<reference evidence="8 9" key="1">
    <citation type="journal article" date="2012" name="Appl. Environ. Microbiol.">
        <title>Short-read sequencing for genomic analysis of the brown rot fungus Fibroporia radiculosa.</title>
        <authorList>
            <person name="Tang J.D."/>
            <person name="Perkins A.D."/>
            <person name="Sonstegard T.S."/>
            <person name="Schroeder S.G."/>
            <person name="Burgess S.C."/>
            <person name="Diehl S.V."/>
        </authorList>
    </citation>
    <scope>NUCLEOTIDE SEQUENCE [LARGE SCALE GENOMIC DNA]</scope>
    <source>
        <strain evidence="8 9">TFFH 294</strain>
    </source>
</reference>
<dbReference type="InterPro" id="IPR011032">
    <property type="entry name" value="GroES-like_sf"/>
</dbReference>
<dbReference type="InterPro" id="IPR013154">
    <property type="entry name" value="ADH-like_N"/>
</dbReference>
<dbReference type="GeneID" id="24100069"/>
<dbReference type="Proteomes" id="UP000006352">
    <property type="component" value="Unassembled WGS sequence"/>
</dbReference>
<evidence type="ECO:0000256" key="5">
    <source>
        <dbReference type="RuleBase" id="RU361277"/>
    </source>
</evidence>
<evidence type="ECO:0000313" key="9">
    <source>
        <dbReference type="Proteomes" id="UP000006352"/>
    </source>
</evidence>
<dbReference type="GO" id="GO:0016491">
    <property type="term" value="F:oxidoreductase activity"/>
    <property type="evidence" value="ECO:0007669"/>
    <property type="project" value="UniProtKB-KW"/>
</dbReference>
<dbReference type="PROSITE" id="PS00059">
    <property type="entry name" value="ADH_ZINC"/>
    <property type="match status" value="1"/>
</dbReference>
<keyword evidence="3 5" id="KW-0862">Zinc</keyword>
<dbReference type="Pfam" id="PF08240">
    <property type="entry name" value="ADH_N"/>
    <property type="match status" value="1"/>
</dbReference>
<evidence type="ECO:0000259" key="6">
    <source>
        <dbReference type="Pfam" id="PF00107"/>
    </source>
</evidence>
<dbReference type="Gene3D" id="3.40.50.720">
    <property type="entry name" value="NAD(P)-binding Rossmann-like Domain"/>
    <property type="match status" value="1"/>
</dbReference>
<name>J4GE83_9APHY</name>
<dbReference type="SUPFAM" id="SSF50129">
    <property type="entry name" value="GroES-like"/>
    <property type="match status" value="1"/>
</dbReference>
<dbReference type="PANTHER" id="PTHR42813:SF1">
    <property type="entry name" value="DEHYDROGENASE, PUTATIVE (AFU_ORTHOLOGUE AFUA_5G03930)-RELATED"/>
    <property type="match status" value="1"/>
</dbReference>
<dbReference type="OrthoDB" id="3941538at2759"/>
<sequence>MQAASNAAQHAMGDYPTVVHPEYKPRQDGGTMKALAWFGTRDVRLVEAPIPDITEPDDVILKVTGTTICGSDLHLYNGEIINLQKGDILGHEFMGVVDRVGPNVKNLQPGERVVASFQIACGECSYCEQKLSSFCDRTNPSSLQNAMYGHRDAGFFGYSHFTGGFPGGQAEYVRVPKGNVNLLPVPDEIPDEKAIYLSDILPTSYHNVMDTGVSEGDVVGVWGLGPIGQCVAKWAQLKGASRIIGIDRVPERLAFAREKLGIETLDFSVHKDVVKRLQELVPGGLDVAMDCGTFHQPKTLVHKVEKALMLETDVSEIVNEMIMSVKKGGRCGIIAAYAGYTNHFNIGALMEKGVRLIGNGQAPVHKWWKEILNDYIIPGKFDPSFIITHRVPLDDFPKLYEAFDKREGGVEKVFVETQFSSPPSVGCPTTTRVSEWAKV</sequence>
<evidence type="ECO:0008006" key="10">
    <source>
        <dbReference type="Google" id="ProtNLM"/>
    </source>
</evidence>
<dbReference type="InterPro" id="IPR013149">
    <property type="entry name" value="ADH-like_C"/>
</dbReference>
<dbReference type="PANTHER" id="PTHR42813">
    <property type="entry name" value="ZINC-TYPE ALCOHOL DEHYDROGENASE-LIKE"/>
    <property type="match status" value="1"/>
</dbReference>
<dbReference type="SUPFAM" id="SSF51735">
    <property type="entry name" value="NAD(P)-binding Rossmann-fold domains"/>
    <property type="match status" value="1"/>
</dbReference>